<keyword evidence="1" id="KW-0001">2Fe-2S</keyword>
<dbReference type="GO" id="GO:0004497">
    <property type="term" value="F:monooxygenase activity"/>
    <property type="evidence" value="ECO:0007669"/>
    <property type="project" value="UniProtKB-ARBA"/>
</dbReference>
<protein>
    <submittedName>
        <fullName evidence="6">Glycine/D-amino acid oxidase-like deaminating enzyme/nitrite reductase/ring-hydroxylating ferredoxin subunit</fullName>
    </submittedName>
</protein>
<dbReference type="Gene3D" id="3.30.9.10">
    <property type="entry name" value="D-Amino Acid Oxidase, subunit A, domain 2"/>
    <property type="match status" value="1"/>
</dbReference>
<dbReference type="SUPFAM" id="SSF51905">
    <property type="entry name" value="FAD/NAD(P)-binding domain"/>
    <property type="match status" value="1"/>
</dbReference>
<dbReference type="GO" id="GO:0016705">
    <property type="term" value="F:oxidoreductase activity, acting on paired donors, with incorporation or reduction of molecular oxygen"/>
    <property type="evidence" value="ECO:0007669"/>
    <property type="project" value="UniProtKB-ARBA"/>
</dbReference>
<dbReference type="Gene3D" id="2.102.10.10">
    <property type="entry name" value="Rieske [2Fe-2S] iron-sulphur domain"/>
    <property type="match status" value="1"/>
</dbReference>
<dbReference type="PROSITE" id="PS51296">
    <property type="entry name" value="RIESKE"/>
    <property type="match status" value="1"/>
</dbReference>
<dbReference type="InterPro" id="IPR036188">
    <property type="entry name" value="FAD/NAD-bd_sf"/>
</dbReference>
<dbReference type="SUPFAM" id="SSF50022">
    <property type="entry name" value="ISP domain"/>
    <property type="match status" value="1"/>
</dbReference>
<evidence type="ECO:0000256" key="4">
    <source>
        <dbReference type="ARBA" id="ARBA00023014"/>
    </source>
</evidence>
<evidence type="ECO:0000256" key="2">
    <source>
        <dbReference type="ARBA" id="ARBA00022723"/>
    </source>
</evidence>
<evidence type="ECO:0000256" key="1">
    <source>
        <dbReference type="ARBA" id="ARBA00022714"/>
    </source>
</evidence>
<dbReference type="InterPro" id="IPR006076">
    <property type="entry name" value="FAD-dep_OxRdtase"/>
</dbReference>
<keyword evidence="3" id="KW-0408">Iron</keyword>
<dbReference type="InterPro" id="IPR036922">
    <property type="entry name" value="Rieske_2Fe-2S_sf"/>
</dbReference>
<proteinExistence type="predicted"/>
<keyword evidence="4" id="KW-0411">Iron-sulfur</keyword>
<dbReference type="InterPro" id="IPR017941">
    <property type="entry name" value="Rieske_2Fe-2S"/>
</dbReference>
<comment type="caution">
    <text evidence="6">The sequence shown here is derived from an EMBL/GenBank/DDBJ whole genome shotgun (WGS) entry which is preliminary data.</text>
</comment>
<dbReference type="AlphaFoldDB" id="A0A7W4VT63"/>
<dbReference type="GO" id="GO:0005737">
    <property type="term" value="C:cytoplasm"/>
    <property type="evidence" value="ECO:0007669"/>
    <property type="project" value="TreeGrafter"/>
</dbReference>
<dbReference type="RefSeq" id="WP_183591004.1">
    <property type="nucleotide sequence ID" value="NZ_JACHWR010000001.1"/>
</dbReference>
<keyword evidence="7" id="KW-1185">Reference proteome</keyword>
<gene>
    <name evidence="6" type="ORF">FHU40_000854</name>
</gene>
<name>A0A7W4VT63_9ACTN</name>
<accession>A0A7W4VT63</accession>
<dbReference type="Pfam" id="PF00355">
    <property type="entry name" value="Rieske"/>
    <property type="match status" value="1"/>
</dbReference>
<reference evidence="6 7" key="1">
    <citation type="submission" date="2020-08" db="EMBL/GenBank/DDBJ databases">
        <title>Sequencing the genomes of 1000 actinobacteria strains.</title>
        <authorList>
            <person name="Klenk H.-P."/>
        </authorList>
    </citation>
    <scope>NUCLEOTIDE SEQUENCE [LARGE SCALE GENOMIC DNA]</scope>
    <source>
        <strain evidence="6 7">DSM 105498</strain>
    </source>
</reference>
<dbReference type="GO" id="GO:0051537">
    <property type="term" value="F:2 iron, 2 sulfur cluster binding"/>
    <property type="evidence" value="ECO:0007669"/>
    <property type="project" value="UniProtKB-KW"/>
</dbReference>
<dbReference type="Proteomes" id="UP000589626">
    <property type="component" value="Unassembled WGS sequence"/>
</dbReference>
<dbReference type="PANTHER" id="PTHR13847:SF274">
    <property type="entry name" value="RIESKE 2FE-2S IRON-SULFUR PROTEIN YHFW-RELATED"/>
    <property type="match status" value="1"/>
</dbReference>
<evidence type="ECO:0000313" key="7">
    <source>
        <dbReference type="Proteomes" id="UP000589626"/>
    </source>
</evidence>
<dbReference type="PANTHER" id="PTHR13847">
    <property type="entry name" value="SARCOSINE DEHYDROGENASE-RELATED"/>
    <property type="match status" value="1"/>
</dbReference>
<organism evidence="6 7">
    <name type="scientific">Nocardioides soli</name>
    <dbReference type="NCBI Taxonomy" id="1036020"/>
    <lineage>
        <taxon>Bacteria</taxon>
        <taxon>Bacillati</taxon>
        <taxon>Actinomycetota</taxon>
        <taxon>Actinomycetes</taxon>
        <taxon>Propionibacteriales</taxon>
        <taxon>Nocardioidaceae</taxon>
        <taxon>Nocardioides</taxon>
    </lineage>
</organism>
<dbReference type="PRINTS" id="PR00420">
    <property type="entry name" value="RNGMNOXGNASE"/>
</dbReference>
<evidence type="ECO:0000313" key="6">
    <source>
        <dbReference type="EMBL" id="MBB3041053.1"/>
    </source>
</evidence>
<dbReference type="Gene3D" id="3.50.50.60">
    <property type="entry name" value="FAD/NAD(P)-binding domain"/>
    <property type="match status" value="1"/>
</dbReference>
<sequence>MTLRSMWWDRNDMPSPEAAVLGGEWDVVVIGGGVTGLTTATLLARAGHSVAVVEARHIGAGTTGGSTAKVSVLQGTHLSRIARRHSTAVLRSYAEANREGLAWLDRFCGDHDVECETRPAYTYATSAGGESAARSELDALLRAGLDEATWVDRPPLPFPTRGAVLLPDQRQVDPVGLVAALATDARRHGAVVVEGERVRRVRGRDPVRVLTERGEASAGLVVVATNMPILDRGGFFARATPQRSYSLAFRTDSPAVDGMYLSADGPTRSLRDADGGRLLLVGGSGHRTGAATSAREHLDSLRLWTHEHFPGARETHAWSAQDYATTSALPYVGPVLPGAEQVLVAGGYSKWGLTNGVAAALAISGRVLGGQQPWASALEPWSTRELSGLPGIALANAEVGVELVGGWLRPLRHAGARPAPDDGDGRVRYERPGPPTAATRVDGREQVVSAVCTHLGGVLRWNDAERSWDCPLHGSRFDTDGSVLEGPATCGLRRRR</sequence>
<keyword evidence="2" id="KW-0479">Metal-binding</keyword>
<dbReference type="Pfam" id="PF01266">
    <property type="entry name" value="DAO"/>
    <property type="match status" value="1"/>
</dbReference>
<dbReference type="EMBL" id="JACHWR010000001">
    <property type="protein sequence ID" value="MBB3041053.1"/>
    <property type="molecule type" value="Genomic_DNA"/>
</dbReference>
<evidence type="ECO:0000256" key="3">
    <source>
        <dbReference type="ARBA" id="ARBA00023004"/>
    </source>
</evidence>
<evidence type="ECO:0000259" key="5">
    <source>
        <dbReference type="PROSITE" id="PS51296"/>
    </source>
</evidence>
<dbReference type="GO" id="GO:0046872">
    <property type="term" value="F:metal ion binding"/>
    <property type="evidence" value="ECO:0007669"/>
    <property type="project" value="UniProtKB-KW"/>
</dbReference>
<feature type="domain" description="Rieske" evidence="5">
    <location>
        <begin position="412"/>
        <end position="496"/>
    </location>
</feature>